<sequence length="465" mass="52688">MYKQYQKYRLLLMLLDVIFTVLVLEATETLRPFLPGRFIAVGEGLPHSIVYVMVAVLWHGVFAVTGVYELRIIPNPMLQLQRMTFSYVLAVLLFTGVLFFTFREMSRFLVIYFAIANYFALVLVRLLITDYARKYCNGARAGRTLVVGASENGISFANTLMEDTAPGRILGFVDDEPPTVQPLPAPFLGGTELLTSLIKEQEIDIVVIALPEDRFGEVESIIHQVESLPVRVYVVPDTTRLTLVSSEVELLGNLLLIGIREPVIKGHRRFAKRVLDLTVSVVVLIVAWPLLFLIGVGIRIDSPGPIVYRARRVGENGRLFDMYKFRTMIVGADKLQDQVTQIDDQGRTIFKIKGDPRVTRLGKWLRRTSLDELPQVFNVLKGEMSLVGPRPEQPNITQTYDHWQWQRLSVPPGITGFWQVSGRSDLPMHLNTQYDLYYVRNYSTILDLKILLKTVGVVLKGKGAY</sequence>
<keyword evidence="10" id="KW-1185">Reference proteome</keyword>
<dbReference type="NCBIfam" id="TIGR03025">
    <property type="entry name" value="EPS_sugtrans"/>
    <property type="match status" value="1"/>
</dbReference>
<keyword evidence="4 7" id="KW-0812">Transmembrane</keyword>
<dbReference type="eggNOG" id="COG2148">
    <property type="taxonomic scope" value="Bacteria"/>
</dbReference>
<dbReference type="PANTHER" id="PTHR30576:SF10">
    <property type="entry name" value="SLL5057 PROTEIN"/>
    <property type="match status" value="1"/>
</dbReference>
<feature type="domain" description="Bacterial sugar transferase" evidence="8">
    <location>
        <begin position="272"/>
        <end position="460"/>
    </location>
</feature>
<dbReference type="AlphaFoldDB" id="I4C272"/>
<dbReference type="Proteomes" id="UP000006055">
    <property type="component" value="Chromosome"/>
</dbReference>
<evidence type="ECO:0000313" key="10">
    <source>
        <dbReference type="Proteomes" id="UP000006055"/>
    </source>
</evidence>
<feature type="transmembrane region" description="Helical" evidence="7">
    <location>
        <begin position="50"/>
        <end position="72"/>
    </location>
</feature>
<organism evidence="9 10">
    <name type="scientific">Desulfomonile tiedjei (strain ATCC 49306 / DSM 6799 / DCB-1)</name>
    <dbReference type="NCBI Taxonomy" id="706587"/>
    <lineage>
        <taxon>Bacteria</taxon>
        <taxon>Pseudomonadati</taxon>
        <taxon>Thermodesulfobacteriota</taxon>
        <taxon>Desulfomonilia</taxon>
        <taxon>Desulfomonilales</taxon>
        <taxon>Desulfomonilaceae</taxon>
        <taxon>Desulfomonile</taxon>
    </lineage>
</organism>
<accession>I4C272</accession>
<dbReference type="Pfam" id="PF02397">
    <property type="entry name" value="Bac_transf"/>
    <property type="match status" value="1"/>
</dbReference>
<dbReference type="GO" id="GO:0016780">
    <property type="term" value="F:phosphotransferase activity, for other substituted phosphate groups"/>
    <property type="evidence" value="ECO:0007669"/>
    <property type="project" value="TreeGrafter"/>
</dbReference>
<feature type="transmembrane region" description="Helical" evidence="7">
    <location>
        <begin position="108"/>
        <end position="128"/>
    </location>
</feature>
<dbReference type="eggNOG" id="COG1086">
    <property type="taxonomic scope" value="Bacteria"/>
</dbReference>
<keyword evidence="3 9" id="KW-0808">Transferase</keyword>
<evidence type="ECO:0000256" key="6">
    <source>
        <dbReference type="ARBA" id="ARBA00023136"/>
    </source>
</evidence>
<dbReference type="Gene3D" id="3.40.50.720">
    <property type="entry name" value="NAD(P)-binding Rossmann-like Domain"/>
    <property type="match status" value="1"/>
</dbReference>
<dbReference type="InterPro" id="IPR003362">
    <property type="entry name" value="Bact_transf"/>
</dbReference>
<dbReference type="PATRIC" id="fig|706587.4.peg.1081"/>
<evidence type="ECO:0000256" key="1">
    <source>
        <dbReference type="ARBA" id="ARBA00004141"/>
    </source>
</evidence>
<dbReference type="HOGENOM" id="CLU_024920_3_4_7"/>
<dbReference type="KEGG" id="dti:Desti_0944"/>
<keyword evidence="5 7" id="KW-1133">Transmembrane helix</keyword>
<comment type="subcellular location">
    <subcellularLocation>
        <location evidence="1">Membrane</location>
        <topology evidence="1">Multi-pass membrane protein</topology>
    </subcellularLocation>
</comment>
<feature type="transmembrane region" description="Helical" evidence="7">
    <location>
        <begin position="84"/>
        <end position="102"/>
    </location>
</feature>
<dbReference type="InterPro" id="IPR017475">
    <property type="entry name" value="EPS_sugar_tfrase"/>
</dbReference>
<evidence type="ECO:0000256" key="5">
    <source>
        <dbReference type="ARBA" id="ARBA00022989"/>
    </source>
</evidence>
<dbReference type="EMBL" id="CP003360">
    <property type="protein sequence ID" value="AFM23663.1"/>
    <property type="molecule type" value="Genomic_DNA"/>
</dbReference>
<dbReference type="STRING" id="706587.Desti_0944"/>
<dbReference type="OrthoDB" id="9808602at2"/>
<feature type="transmembrane region" description="Helical" evidence="7">
    <location>
        <begin position="274"/>
        <end position="298"/>
    </location>
</feature>
<dbReference type="RefSeq" id="WP_014808819.1">
    <property type="nucleotide sequence ID" value="NC_018025.1"/>
</dbReference>
<evidence type="ECO:0000256" key="3">
    <source>
        <dbReference type="ARBA" id="ARBA00022679"/>
    </source>
</evidence>
<gene>
    <name evidence="9" type="ordered locus">Desti_0944</name>
</gene>
<protein>
    <submittedName>
        <fullName evidence="9">Exopolysaccharide biosynthesis polyprenyl glycosylphosphotransferase</fullName>
    </submittedName>
</protein>
<name>I4C272_DESTA</name>
<evidence type="ECO:0000256" key="4">
    <source>
        <dbReference type="ARBA" id="ARBA00022692"/>
    </source>
</evidence>
<keyword evidence="6 7" id="KW-0472">Membrane</keyword>
<dbReference type="PANTHER" id="PTHR30576">
    <property type="entry name" value="COLANIC BIOSYNTHESIS UDP-GLUCOSE LIPID CARRIER TRANSFERASE"/>
    <property type="match status" value="1"/>
</dbReference>
<proteinExistence type="inferred from homology"/>
<evidence type="ECO:0000313" key="9">
    <source>
        <dbReference type="EMBL" id="AFM23663.1"/>
    </source>
</evidence>
<comment type="similarity">
    <text evidence="2">Belongs to the bacterial sugar transferase family.</text>
</comment>
<evidence type="ECO:0000256" key="7">
    <source>
        <dbReference type="SAM" id="Phobius"/>
    </source>
</evidence>
<evidence type="ECO:0000259" key="8">
    <source>
        <dbReference type="Pfam" id="PF02397"/>
    </source>
</evidence>
<dbReference type="Pfam" id="PF13727">
    <property type="entry name" value="CoA_binding_3"/>
    <property type="match status" value="1"/>
</dbReference>
<reference evidence="10" key="1">
    <citation type="submission" date="2012-06" db="EMBL/GenBank/DDBJ databases">
        <title>Complete sequence of chromosome of Desulfomonile tiedjei DSM 6799.</title>
        <authorList>
            <person name="Lucas S."/>
            <person name="Copeland A."/>
            <person name="Lapidus A."/>
            <person name="Glavina del Rio T."/>
            <person name="Dalin E."/>
            <person name="Tice H."/>
            <person name="Bruce D."/>
            <person name="Goodwin L."/>
            <person name="Pitluck S."/>
            <person name="Peters L."/>
            <person name="Ovchinnikova G."/>
            <person name="Zeytun A."/>
            <person name="Lu M."/>
            <person name="Kyrpides N."/>
            <person name="Mavromatis K."/>
            <person name="Ivanova N."/>
            <person name="Brettin T."/>
            <person name="Detter J.C."/>
            <person name="Han C."/>
            <person name="Larimer F."/>
            <person name="Land M."/>
            <person name="Hauser L."/>
            <person name="Markowitz V."/>
            <person name="Cheng J.-F."/>
            <person name="Hugenholtz P."/>
            <person name="Woyke T."/>
            <person name="Wu D."/>
            <person name="Spring S."/>
            <person name="Schroeder M."/>
            <person name="Brambilla E."/>
            <person name="Klenk H.-P."/>
            <person name="Eisen J.A."/>
        </authorList>
    </citation>
    <scope>NUCLEOTIDE SEQUENCE [LARGE SCALE GENOMIC DNA]</scope>
    <source>
        <strain evidence="10">ATCC 49306 / DSM 6799 / DCB-1</strain>
    </source>
</reference>
<evidence type="ECO:0000256" key="2">
    <source>
        <dbReference type="ARBA" id="ARBA00006464"/>
    </source>
</evidence>
<dbReference type="GO" id="GO:0016020">
    <property type="term" value="C:membrane"/>
    <property type="evidence" value="ECO:0007669"/>
    <property type="project" value="UniProtKB-SubCell"/>
</dbReference>